<dbReference type="AlphaFoldDB" id="A0A4Y7JH23"/>
<feature type="transmembrane region" description="Helical" evidence="1">
    <location>
        <begin position="15"/>
        <end position="35"/>
    </location>
</feature>
<proteinExistence type="predicted"/>
<reference evidence="2 3" key="1">
    <citation type="journal article" date="2018" name="Science">
        <title>The opium poppy genome and morphinan production.</title>
        <authorList>
            <person name="Guo L."/>
            <person name="Winzer T."/>
            <person name="Yang X."/>
            <person name="Li Y."/>
            <person name="Ning Z."/>
            <person name="He Z."/>
            <person name="Teodor R."/>
            <person name="Lu Y."/>
            <person name="Bowser T.A."/>
            <person name="Graham I.A."/>
            <person name="Ye K."/>
        </authorList>
    </citation>
    <scope>NUCLEOTIDE SEQUENCE [LARGE SCALE GENOMIC DNA]</scope>
    <source>
        <strain evidence="3">cv. HN1</strain>
        <tissue evidence="2">Leaves</tissue>
    </source>
</reference>
<evidence type="ECO:0000313" key="2">
    <source>
        <dbReference type="EMBL" id="RZC59049.1"/>
    </source>
</evidence>
<evidence type="ECO:0000313" key="3">
    <source>
        <dbReference type="Proteomes" id="UP000316621"/>
    </source>
</evidence>
<gene>
    <name evidence="2" type="ORF">C5167_006356</name>
</gene>
<sequence>MLDVVFIKFQFRLSGSFLLTATEVFLVLLVVEIIIRMR</sequence>
<protein>
    <submittedName>
        <fullName evidence="2">Uncharacterized protein</fullName>
    </submittedName>
</protein>
<dbReference type="Proteomes" id="UP000316621">
    <property type="component" value="Chromosome 4"/>
</dbReference>
<keyword evidence="1" id="KW-0472">Membrane</keyword>
<dbReference type="EMBL" id="CM010718">
    <property type="protein sequence ID" value="RZC59049.1"/>
    <property type="molecule type" value="Genomic_DNA"/>
</dbReference>
<keyword evidence="3" id="KW-1185">Reference proteome</keyword>
<accession>A0A4Y7JH23</accession>
<organism evidence="2 3">
    <name type="scientific">Papaver somniferum</name>
    <name type="common">Opium poppy</name>
    <dbReference type="NCBI Taxonomy" id="3469"/>
    <lineage>
        <taxon>Eukaryota</taxon>
        <taxon>Viridiplantae</taxon>
        <taxon>Streptophyta</taxon>
        <taxon>Embryophyta</taxon>
        <taxon>Tracheophyta</taxon>
        <taxon>Spermatophyta</taxon>
        <taxon>Magnoliopsida</taxon>
        <taxon>Ranunculales</taxon>
        <taxon>Papaveraceae</taxon>
        <taxon>Papaveroideae</taxon>
        <taxon>Papaver</taxon>
    </lineage>
</organism>
<keyword evidence="1" id="KW-0812">Transmembrane</keyword>
<dbReference type="Gramene" id="RZC59049">
    <property type="protein sequence ID" value="RZC59049"/>
    <property type="gene ID" value="C5167_006356"/>
</dbReference>
<evidence type="ECO:0000256" key="1">
    <source>
        <dbReference type="SAM" id="Phobius"/>
    </source>
</evidence>
<keyword evidence="1" id="KW-1133">Transmembrane helix</keyword>
<name>A0A4Y7JH23_PAPSO</name>